<reference evidence="1 2" key="1">
    <citation type="journal article" date="2020" name="Phytopathology">
        <title>Genome Sequence Resources of Colletotrichum truncatum, C. plurivorum, C. musicola, and C. sojae: Four Species Pathogenic to Soybean (Glycine max).</title>
        <authorList>
            <person name="Rogerio F."/>
            <person name="Boufleur T.R."/>
            <person name="Ciampi-Guillardi M."/>
            <person name="Sukno S.A."/>
            <person name="Thon M.R."/>
            <person name="Massola Junior N.S."/>
            <person name="Baroncelli R."/>
        </authorList>
    </citation>
    <scope>NUCLEOTIDE SEQUENCE [LARGE SCALE GENOMIC DNA]</scope>
    <source>
        <strain evidence="1 2">CMES1059</strain>
    </source>
</reference>
<dbReference type="Proteomes" id="UP000805649">
    <property type="component" value="Unassembled WGS sequence"/>
</dbReference>
<accession>A0ACC3YZU4</accession>
<dbReference type="EMBL" id="VUJX02000004">
    <property type="protein sequence ID" value="KAL0937352.1"/>
    <property type="molecule type" value="Genomic_DNA"/>
</dbReference>
<protein>
    <submittedName>
        <fullName evidence="1">PHD-finger domain-containing protein</fullName>
    </submittedName>
</protein>
<comment type="caution">
    <text evidence="1">The sequence shown here is derived from an EMBL/GenBank/DDBJ whole genome shotgun (WGS) entry which is preliminary data.</text>
</comment>
<keyword evidence="2" id="KW-1185">Reference proteome</keyword>
<organism evidence="1 2">
    <name type="scientific">Colletotrichum truncatum</name>
    <name type="common">Anthracnose fungus</name>
    <name type="synonym">Colletotrichum capsici</name>
    <dbReference type="NCBI Taxonomy" id="5467"/>
    <lineage>
        <taxon>Eukaryota</taxon>
        <taxon>Fungi</taxon>
        <taxon>Dikarya</taxon>
        <taxon>Ascomycota</taxon>
        <taxon>Pezizomycotina</taxon>
        <taxon>Sordariomycetes</taxon>
        <taxon>Hypocreomycetidae</taxon>
        <taxon>Glomerellales</taxon>
        <taxon>Glomerellaceae</taxon>
        <taxon>Colletotrichum</taxon>
        <taxon>Colletotrichum truncatum species complex</taxon>
    </lineage>
</organism>
<gene>
    <name evidence="1" type="ORF">CTRU02_207083</name>
</gene>
<proteinExistence type="predicted"/>
<evidence type="ECO:0000313" key="1">
    <source>
        <dbReference type="EMBL" id="KAL0937352.1"/>
    </source>
</evidence>
<name>A0ACC3YZU4_COLTU</name>
<evidence type="ECO:0000313" key="2">
    <source>
        <dbReference type="Proteomes" id="UP000805649"/>
    </source>
</evidence>
<sequence length="486" mass="53547">MDSDVDQVVNDHQQEDREMGDAPAQPASLPHGAPQPASLPYTDLKFATLSPDSDLTSSTNQIPTNSASSLSNLNNTILETTERPSESQKMTSKKKGTATIKKTPKRPKGAGPKSTKSKKQLDTASATSNTPAPDDLAGGSDDESDNGPYCICRGPDDHRFMISCDVCEDWFHGECINMAKDVGENLIERFVCPNCTDGDQNVSLFKKMCQYNNCKKAARLYDDGPKSAFCSDEHKQMWWEVAISRLPVKKTSKNATAQDGLTREELMGLLGSNLAGIDPTDGKFKINTRPFAAPAAEPMSPEAKSKPLSGVLTEEEEDIIKASAADRYRMGEETVLCQKMLQLTDMASDRRKALIASKKLDDASCGYDNRLDQVGVVGPFGYWLNHSDEAKEIFKAGNLDVGSHLSGDDKNICDKKRCKTHQGWYSMHTRDVRHLMKILAMEANKNLDNERLIREAAAERKLRKEAEHNSVRHVGPDGTFLPSEVM</sequence>